<sequence>MQRNSHGFNTPPGGYDSEVALLLRALVGATHSHARLCFVRTNDPTASWLEGTVEVQVPPQQIRCAASVTKARGVIPTLAAAAPPNMMHGRVSYMHLCSLFSLRFLLITLACPLCRSFARILCHPILSLWHHLCLLRSTWASILNYFFPPPPPEASEEQCMGNSGNRGAQ</sequence>
<evidence type="ECO:0000313" key="1">
    <source>
        <dbReference type="EMBL" id="RNF10219.1"/>
    </source>
</evidence>
<reference evidence="1 2" key="1">
    <citation type="journal article" date="2018" name="BMC Genomics">
        <title>Genomic comparison of Trypanosoma conorhini and Trypanosoma rangeli to Trypanosoma cruzi strains of high and low virulence.</title>
        <authorList>
            <person name="Bradwell K.R."/>
            <person name="Koparde V.N."/>
            <person name="Matveyev A.V."/>
            <person name="Serrano M.G."/>
            <person name="Alves J.M."/>
            <person name="Parikh H."/>
            <person name="Huang B."/>
            <person name="Lee V."/>
            <person name="Espinosa-Alvarez O."/>
            <person name="Ortiz P.A."/>
            <person name="Costa-Martins A.G."/>
            <person name="Teixeira M.M."/>
            <person name="Buck G.A."/>
        </authorList>
    </citation>
    <scope>NUCLEOTIDE SEQUENCE [LARGE SCALE GENOMIC DNA]</scope>
    <source>
        <strain evidence="1 2">AM80</strain>
    </source>
</reference>
<keyword evidence="2" id="KW-1185">Reference proteome</keyword>
<comment type="caution">
    <text evidence="1">The sequence shown here is derived from an EMBL/GenBank/DDBJ whole genome shotgun (WGS) entry which is preliminary data.</text>
</comment>
<dbReference type="EMBL" id="MKGL01000035">
    <property type="protein sequence ID" value="RNF10219.1"/>
    <property type="molecule type" value="Genomic_DNA"/>
</dbReference>
<accession>A0A422NXS8</accession>
<dbReference type="VEuPathDB" id="TriTrypDB:TRSC58_00043"/>
<evidence type="ECO:0000313" key="2">
    <source>
        <dbReference type="Proteomes" id="UP000283634"/>
    </source>
</evidence>
<dbReference type="GeneID" id="40325591"/>
<name>A0A422NXS8_TRYRA</name>
<dbReference type="AlphaFoldDB" id="A0A422NXS8"/>
<dbReference type="Proteomes" id="UP000283634">
    <property type="component" value="Unassembled WGS sequence"/>
</dbReference>
<organism evidence="1 2">
    <name type="scientific">Trypanosoma rangeli</name>
    <dbReference type="NCBI Taxonomy" id="5698"/>
    <lineage>
        <taxon>Eukaryota</taxon>
        <taxon>Discoba</taxon>
        <taxon>Euglenozoa</taxon>
        <taxon>Kinetoplastea</taxon>
        <taxon>Metakinetoplastina</taxon>
        <taxon>Trypanosomatida</taxon>
        <taxon>Trypanosomatidae</taxon>
        <taxon>Trypanosoma</taxon>
        <taxon>Herpetosoma</taxon>
    </lineage>
</organism>
<protein>
    <submittedName>
        <fullName evidence="1">Uncharacterized protein</fullName>
    </submittedName>
</protein>
<gene>
    <name evidence="1" type="ORF">TraAM80_01658</name>
</gene>
<dbReference type="RefSeq" id="XP_029241421.1">
    <property type="nucleotide sequence ID" value="XM_029378691.1"/>
</dbReference>
<proteinExistence type="predicted"/>